<dbReference type="STRING" id="479431.Namu_2004"/>
<dbReference type="RefSeq" id="WP_015747288.1">
    <property type="nucleotide sequence ID" value="NC_013235.1"/>
</dbReference>
<dbReference type="EMBL" id="CP001737">
    <property type="protein sequence ID" value="ACV78389.1"/>
    <property type="molecule type" value="Genomic_DNA"/>
</dbReference>
<dbReference type="GO" id="GO:0016491">
    <property type="term" value="F:oxidoreductase activity"/>
    <property type="evidence" value="ECO:0007669"/>
    <property type="project" value="InterPro"/>
</dbReference>
<dbReference type="InParanoid" id="C8XI20"/>
<protein>
    <submittedName>
        <fullName evidence="1">Uncharacterized protein</fullName>
    </submittedName>
</protein>
<sequence>MNTRTRDFGALSWSQVDAALAESVTDLPPADSAPWSWHCAAGTISLRADLPPVADPRHRELMLIGGALLLNLRLLIRGSGTFVTVRTLPDPGRPDLIAVLRPEGTARVTPADRALLRAVLHSRDRRPAPAAPVGASVVGQLQQAARVERTWLARLPGSAAAEAPAGNPDAPSPLVIGTVLDGATARLQSGQALQRVLLTASLNGVLSRVDPEPLRAPGGRAQVRRIIGGGLWPQALLRVGAPT</sequence>
<name>C8XI20_NAKMY</name>
<evidence type="ECO:0000313" key="2">
    <source>
        <dbReference type="Proteomes" id="UP000002218"/>
    </source>
</evidence>
<dbReference type="eggNOG" id="COG0778">
    <property type="taxonomic scope" value="Bacteria"/>
</dbReference>
<dbReference type="OrthoDB" id="3608029at2"/>
<dbReference type="Gene3D" id="3.40.109.10">
    <property type="entry name" value="NADH Oxidase"/>
    <property type="match status" value="1"/>
</dbReference>
<evidence type="ECO:0000313" key="1">
    <source>
        <dbReference type="EMBL" id="ACV78389.1"/>
    </source>
</evidence>
<gene>
    <name evidence="1" type="ordered locus">Namu_2004</name>
</gene>
<organism evidence="1 2">
    <name type="scientific">Nakamurella multipartita (strain ATCC 700099 / DSM 44233 / CIP 104796 / JCM 9543 / NBRC 105858 / Y-104)</name>
    <name type="common">Microsphaera multipartita</name>
    <dbReference type="NCBI Taxonomy" id="479431"/>
    <lineage>
        <taxon>Bacteria</taxon>
        <taxon>Bacillati</taxon>
        <taxon>Actinomycetota</taxon>
        <taxon>Actinomycetes</taxon>
        <taxon>Nakamurellales</taxon>
        <taxon>Nakamurellaceae</taxon>
        <taxon>Nakamurella</taxon>
    </lineage>
</organism>
<keyword evidence="2" id="KW-1185">Reference proteome</keyword>
<dbReference type="HOGENOM" id="CLU_051479_2_0_11"/>
<dbReference type="InterPro" id="IPR000415">
    <property type="entry name" value="Nitroreductase-like"/>
</dbReference>
<dbReference type="KEGG" id="nml:Namu_2004"/>
<reference evidence="2" key="1">
    <citation type="submission" date="2009-09" db="EMBL/GenBank/DDBJ databases">
        <title>The complete genome of Nakamurella multipartita DSM 44233.</title>
        <authorList>
            <consortium name="US DOE Joint Genome Institute (JGI-PGF)"/>
            <person name="Lucas S."/>
            <person name="Copeland A."/>
            <person name="Lapidus A."/>
            <person name="Glavina del Rio T."/>
            <person name="Dalin E."/>
            <person name="Tice H."/>
            <person name="Bruce D."/>
            <person name="Goodwin L."/>
            <person name="Pitluck S."/>
            <person name="Kyrpides N."/>
            <person name="Mavromatis K."/>
            <person name="Ivanova N."/>
            <person name="Ovchinnikova G."/>
            <person name="Sims D."/>
            <person name="Meincke L."/>
            <person name="Brettin T."/>
            <person name="Detter J.C."/>
            <person name="Han C."/>
            <person name="Larimer F."/>
            <person name="Land M."/>
            <person name="Hauser L."/>
            <person name="Markowitz V."/>
            <person name="Cheng J.-F."/>
            <person name="Hugenholtz P."/>
            <person name="Woyke T."/>
            <person name="Wu D."/>
            <person name="Klenk H.-P."/>
            <person name="Eisen J.A."/>
        </authorList>
    </citation>
    <scope>NUCLEOTIDE SEQUENCE [LARGE SCALE GENOMIC DNA]</scope>
    <source>
        <strain evidence="2">ATCC 700099 / DSM 44233 / CIP 104796 / JCM 9543 / NBRC 105858 / Y-104</strain>
    </source>
</reference>
<accession>C8XI20</accession>
<reference evidence="1 2" key="2">
    <citation type="journal article" date="2010" name="Stand. Genomic Sci.">
        <title>Complete genome sequence of Nakamurella multipartita type strain (Y-104).</title>
        <authorList>
            <person name="Tice H."/>
            <person name="Mayilraj S."/>
            <person name="Sims D."/>
            <person name="Lapidus A."/>
            <person name="Nolan M."/>
            <person name="Lucas S."/>
            <person name="Glavina Del Rio T."/>
            <person name="Copeland A."/>
            <person name="Cheng J.F."/>
            <person name="Meincke L."/>
            <person name="Bruce D."/>
            <person name="Goodwin L."/>
            <person name="Pitluck S."/>
            <person name="Ivanova N."/>
            <person name="Mavromatis K."/>
            <person name="Ovchinnikova G."/>
            <person name="Pati A."/>
            <person name="Chen A."/>
            <person name="Palaniappan K."/>
            <person name="Land M."/>
            <person name="Hauser L."/>
            <person name="Chang Y.J."/>
            <person name="Jeffries C.D."/>
            <person name="Detter J.C."/>
            <person name="Brettin T."/>
            <person name="Rohde M."/>
            <person name="Goker M."/>
            <person name="Bristow J."/>
            <person name="Eisen J.A."/>
            <person name="Markowitz V."/>
            <person name="Hugenholtz P."/>
            <person name="Kyrpides N.C."/>
            <person name="Klenk H.P."/>
            <person name="Chen F."/>
        </authorList>
    </citation>
    <scope>NUCLEOTIDE SEQUENCE [LARGE SCALE GENOMIC DNA]</scope>
    <source>
        <strain evidence="2">ATCC 700099 / DSM 44233 / CIP 104796 / JCM 9543 / NBRC 105858 / Y-104</strain>
    </source>
</reference>
<dbReference type="AlphaFoldDB" id="C8XI20"/>
<dbReference type="Proteomes" id="UP000002218">
    <property type="component" value="Chromosome"/>
</dbReference>
<proteinExistence type="predicted"/>